<proteinExistence type="predicted"/>
<feature type="non-terminal residue" evidence="1">
    <location>
        <position position="1"/>
    </location>
</feature>
<accession>A0A0F9Q8M4</accession>
<evidence type="ECO:0000313" key="1">
    <source>
        <dbReference type="EMBL" id="KKN38814.1"/>
    </source>
</evidence>
<protein>
    <submittedName>
        <fullName evidence="1">Uncharacterized protein</fullName>
    </submittedName>
</protein>
<organism evidence="1">
    <name type="scientific">marine sediment metagenome</name>
    <dbReference type="NCBI Taxonomy" id="412755"/>
    <lineage>
        <taxon>unclassified sequences</taxon>
        <taxon>metagenomes</taxon>
        <taxon>ecological metagenomes</taxon>
    </lineage>
</organism>
<sequence length="48" mass="5515">QKTKIQGIGSELHGLYDVIHLCLYSRYITIPFKLKLSKLTGFIKAKYS</sequence>
<name>A0A0F9Q8M4_9ZZZZ</name>
<dbReference type="EMBL" id="LAZR01001801">
    <property type="protein sequence ID" value="KKN38814.1"/>
    <property type="molecule type" value="Genomic_DNA"/>
</dbReference>
<comment type="caution">
    <text evidence="1">The sequence shown here is derived from an EMBL/GenBank/DDBJ whole genome shotgun (WGS) entry which is preliminary data.</text>
</comment>
<gene>
    <name evidence="1" type="ORF">LCGC14_0749550</name>
</gene>
<reference evidence="1" key="1">
    <citation type="journal article" date="2015" name="Nature">
        <title>Complex archaea that bridge the gap between prokaryotes and eukaryotes.</title>
        <authorList>
            <person name="Spang A."/>
            <person name="Saw J.H."/>
            <person name="Jorgensen S.L."/>
            <person name="Zaremba-Niedzwiedzka K."/>
            <person name="Martijn J."/>
            <person name="Lind A.E."/>
            <person name="van Eijk R."/>
            <person name="Schleper C."/>
            <person name="Guy L."/>
            <person name="Ettema T.J."/>
        </authorList>
    </citation>
    <scope>NUCLEOTIDE SEQUENCE</scope>
</reference>
<dbReference type="AlphaFoldDB" id="A0A0F9Q8M4"/>